<dbReference type="InterPro" id="IPR028942">
    <property type="entry name" value="WHIM1_dom"/>
</dbReference>
<dbReference type="PANTHER" id="PTHR46508">
    <property type="entry name" value="PHD FINGER FAMILY PROTEIN"/>
    <property type="match status" value="1"/>
</dbReference>
<dbReference type="SMART" id="SM00571">
    <property type="entry name" value="DDT"/>
    <property type="match status" value="1"/>
</dbReference>
<dbReference type="GO" id="GO:0008270">
    <property type="term" value="F:zinc ion binding"/>
    <property type="evidence" value="ECO:0007669"/>
    <property type="project" value="UniProtKB-KW"/>
</dbReference>
<dbReference type="InterPro" id="IPR047365">
    <property type="entry name" value="Tudor_AtPTM-like"/>
</dbReference>
<feature type="region of interest" description="Disordered" evidence="7">
    <location>
        <begin position="1"/>
        <end position="36"/>
    </location>
</feature>
<dbReference type="InterPro" id="IPR013083">
    <property type="entry name" value="Znf_RING/FYVE/PHD"/>
</dbReference>
<feature type="domain" description="DDT" evidence="9">
    <location>
        <begin position="207"/>
        <end position="267"/>
    </location>
</feature>
<sequence>MESKEKRPRGRPRKRKRPEDEDVSADTKSDSARDKRRVVVVETKPIPLVGRYLLKEFEGSGIYLGKIVYYDSGLYRVDYEDGDCEDLDSSELRSFLLDENDFDGDLKKRRKKLDDKVSKKGVTRSNGLEKKDGDLKSEVHHVELPTLSELSGGLTVEDDVEQVEGDGDSSSDSCEHVRGTDVGWDVEASLLPPLQLPPSSGTIGVPEECVSHLFSVYGFLRSFSIRLFLSPFGLDDFVGSLNCCVPNTLLDAIHIALMRMLRRHLESLSSHGSERASNCLRCTDWSLLDALTWPVHLVQYLTLMGYIKGPEWKGFYNKVLGREYYSLTAGKKLIILQILCDDVLESEELRAEIDMREESEVGIDPDAIATNASENGPRRVHPRYSKTSACKNREDVEIIAESDVMKASCKAKHSGFKGTQGDTNTPNVGGDENGDECRICGMDGTLLCCDGCPSAYHTRCIGVSKMYIPEGLWYCPECKINKIGPTITLGTALRGMELFGFDSYEQVFLGTCNHLLVLNASNNTEPYCRYYNANDIPKVLRVLLSSAQHVSLYSGICKAVLQYWRIPESLFSLEMIETGINVTNSKADEKLSGLSLHPPVKESHKVSNMVEAENASSSNDKNVDNVTVSCLYTSADTKTQNDLHAKSNGVIVTEKIKDSLVLKIKLPGETKMESGLFTCSASLPADPSDVTHQSLVDRSSEKLPGQIKMESGMSTGSASLPADLSDVTHQILVDRASTKLYGQIKIESGMSTGSASLQADPSDVTHQSLVDRSSAIDLMTCTSGTSRVSFNGHASTYLPTNTFSQSKGGNPAVLGRVLRYPADNCVYMGSLFKPQAYINQYIHGDFAASAAANLAVVSSEESHGSEAHKPGSARKAMSGSIPLQAKAFSLTASRFFWPCSEKKLWEIPRERCSWCFSCKATTLSRRACMLNSAIIIATKSAMKILNGLHPPKIGEGGLSAIVTYILIMEESLRGLIGGPFLSASYRKKWRKQVEEASTLNSIKDLLLELEENICLIALLGEWVKPMDNRLGESSVIQSASCNVGTTQKRGPGGKRGKKPFVMSEVSADDGSDPSFSWWQGGKISKCVFEKAILPCSRVRKAARQGGKRRIFGVNYADGSEIPKRSRQLVWRAAVERSKNASQLALQVRYVDLHVRWSDLVRPEQGLQDGKGPETEASAFRNAIICDKNIVDNKIRYGVVFGNQKHLPSRVMKNIIEIEKSQDGKEKYWFLETRIPLYLIKEYEESVDKEILPSVKKPLNELSELQKKQLKASRNDIFSYLVCKRDKLEKCACASCQLDVLLGNAVKCSACQGLNNSELCSVLCPGFCHEGCTLISVYTNKVERLITCKLCCRGKVLTPSQIRSESPITPFPSHRQEYHTTPPIAKGTWLKGLNQPSAAIRNQETCSEIKHKSSSSSSVTKSKSRTLSWGIIWKKKNNEDTGVNFRREKILLRGSDIHHLKPACDLCQQKYNPDLMYIHCETCERWFHAEAVELEESKLSDVVGFKCCRCRRIGGPECPYMDPKQKEQRRIAKEQKLIAKEQKPKKQRVRAQKRGQGTMKVESACGTISESECKPTTPLFPTEEVFASEDDPLLFSLSSVELVTERNREMEFEWNSASVPGPQKLPVRRHVKCEEEIGGFVGNDLSNVDMHFEKNNVMNPNNELLVPCVDWDASANGLDDGMLFDYEGLNYEDMEFEPQTYFSFSELLASDDGGQLDGVDASGFVSGSQEDLSFSIAQDVVPVQYDMATSNNQLEPTVSTANTMQCQICQVMESAPDLSCQICGLLIHIRCSPWDESCQMEGSWRCGNCREWR</sequence>
<dbReference type="Pfam" id="PF00628">
    <property type="entry name" value="PHD"/>
    <property type="match status" value="1"/>
</dbReference>
<evidence type="ECO:0000256" key="7">
    <source>
        <dbReference type="SAM" id="MobiDB-lite"/>
    </source>
</evidence>
<feature type="compositionally biased region" description="Basic residues" evidence="7">
    <location>
        <begin position="1"/>
        <end position="16"/>
    </location>
</feature>
<evidence type="ECO:0000256" key="6">
    <source>
        <dbReference type="PROSITE-ProRule" id="PRU00146"/>
    </source>
</evidence>
<evidence type="ECO:0000256" key="4">
    <source>
        <dbReference type="ARBA" id="ARBA00022833"/>
    </source>
</evidence>
<dbReference type="InterPro" id="IPR011011">
    <property type="entry name" value="Znf_FYVE_PHD"/>
</dbReference>
<dbReference type="GO" id="GO:0000785">
    <property type="term" value="C:chromatin"/>
    <property type="evidence" value="ECO:0007669"/>
    <property type="project" value="UniProtKB-ARBA"/>
</dbReference>
<keyword evidence="4" id="KW-0862">Zinc</keyword>
<dbReference type="OrthoDB" id="784962at2759"/>
<keyword evidence="11" id="KW-1185">Reference proteome</keyword>
<accession>A0A5C7IX66</accession>
<dbReference type="SUPFAM" id="SSF57903">
    <property type="entry name" value="FYVE/PHD zinc finger"/>
    <property type="match status" value="2"/>
</dbReference>
<dbReference type="CDD" id="cd20401">
    <property type="entry name" value="Tudor_AtPTM-like"/>
    <property type="match status" value="1"/>
</dbReference>
<evidence type="ECO:0000313" key="11">
    <source>
        <dbReference type="Proteomes" id="UP000323000"/>
    </source>
</evidence>
<dbReference type="InterPro" id="IPR019787">
    <property type="entry name" value="Znf_PHD-finger"/>
</dbReference>
<dbReference type="GO" id="GO:0005634">
    <property type="term" value="C:nucleus"/>
    <property type="evidence" value="ECO:0007669"/>
    <property type="project" value="UniProtKB-SubCell"/>
</dbReference>
<dbReference type="Gene3D" id="3.30.40.10">
    <property type="entry name" value="Zinc/RING finger domain, C3HC4 (zinc finger)"/>
    <property type="match status" value="2"/>
</dbReference>
<dbReference type="Pfam" id="PF15612">
    <property type="entry name" value="WHIM1"/>
    <property type="match status" value="1"/>
</dbReference>
<organism evidence="10 11">
    <name type="scientific">Acer yangbiense</name>
    <dbReference type="NCBI Taxonomy" id="1000413"/>
    <lineage>
        <taxon>Eukaryota</taxon>
        <taxon>Viridiplantae</taxon>
        <taxon>Streptophyta</taxon>
        <taxon>Embryophyta</taxon>
        <taxon>Tracheophyta</taxon>
        <taxon>Spermatophyta</taxon>
        <taxon>Magnoliopsida</taxon>
        <taxon>eudicotyledons</taxon>
        <taxon>Gunneridae</taxon>
        <taxon>Pentapetalae</taxon>
        <taxon>rosids</taxon>
        <taxon>malvids</taxon>
        <taxon>Sapindales</taxon>
        <taxon>Sapindaceae</taxon>
        <taxon>Hippocastanoideae</taxon>
        <taxon>Acereae</taxon>
        <taxon>Acer</taxon>
    </lineage>
</organism>
<name>A0A5C7IX66_9ROSI</name>
<dbReference type="EMBL" id="VAHF01000001">
    <property type="protein sequence ID" value="TXG73708.1"/>
    <property type="molecule type" value="Genomic_DNA"/>
</dbReference>
<feature type="domain" description="PHD-type" evidence="8">
    <location>
        <begin position="434"/>
        <end position="481"/>
    </location>
</feature>
<feature type="compositionally biased region" description="Basic and acidic residues" evidence="7">
    <location>
        <begin position="25"/>
        <end position="36"/>
    </location>
</feature>
<dbReference type="Pfam" id="PF02791">
    <property type="entry name" value="DDT"/>
    <property type="match status" value="1"/>
</dbReference>
<reference evidence="11" key="1">
    <citation type="journal article" date="2019" name="Gigascience">
        <title>De novo genome assembly of the endangered Acer yangbiense, a plant species with extremely small populations endemic to Yunnan Province, China.</title>
        <authorList>
            <person name="Yang J."/>
            <person name="Wariss H.M."/>
            <person name="Tao L."/>
            <person name="Zhang R."/>
            <person name="Yun Q."/>
            <person name="Hollingsworth P."/>
            <person name="Dao Z."/>
            <person name="Luo G."/>
            <person name="Guo H."/>
            <person name="Ma Y."/>
            <person name="Sun W."/>
        </authorList>
    </citation>
    <scope>NUCLEOTIDE SEQUENCE [LARGE SCALE GENOMIC DNA]</scope>
    <source>
        <strain evidence="11">cv. Malutang</strain>
    </source>
</reference>
<dbReference type="Pfam" id="PF24294">
    <property type="entry name" value="Chromo_PTM"/>
    <property type="match status" value="1"/>
</dbReference>
<dbReference type="CDD" id="cd15532">
    <property type="entry name" value="PHD2_CHD_II"/>
    <property type="match status" value="1"/>
</dbReference>
<evidence type="ECO:0000259" key="9">
    <source>
        <dbReference type="PROSITE" id="PS50827"/>
    </source>
</evidence>
<dbReference type="PROSITE" id="PS50827">
    <property type="entry name" value="DDT"/>
    <property type="match status" value="1"/>
</dbReference>
<dbReference type="InterPro" id="IPR001965">
    <property type="entry name" value="Znf_PHD"/>
</dbReference>
<comment type="subcellular location">
    <subcellularLocation>
        <location evidence="1">Nucleus</location>
    </subcellularLocation>
</comment>
<evidence type="ECO:0000259" key="8">
    <source>
        <dbReference type="PROSITE" id="PS50016"/>
    </source>
</evidence>
<keyword evidence="3 6" id="KW-0863">Zinc-finger</keyword>
<evidence type="ECO:0000256" key="1">
    <source>
        <dbReference type="ARBA" id="ARBA00004123"/>
    </source>
</evidence>
<dbReference type="PANTHER" id="PTHR46508:SF1">
    <property type="entry name" value="PHD FINGER FAMILY PROTEIN"/>
    <property type="match status" value="1"/>
</dbReference>
<dbReference type="Pfam" id="PF21743">
    <property type="entry name" value="PTM_DIR17_Tudor"/>
    <property type="match status" value="1"/>
</dbReference>
<comment type="caution">
    <text evidence="10">The sequence shown here is derived from an EMBL/GenBank/DDBJ whole genome shotgun (WGS) entry which is preliminary data.</text>
</comment>
<evidence type="ECO:0008006" key="12">
    <source>
        <dbReference type="Google" id="ProtNLM"/>
    </source>
</evidence>
<keyword evidence="5" id="KW-0539">Nucleus</keyword>
<evidence type="ECO:0000256" key="5">
    <source>
        <dbReference type="ARBA" id="ARBA00023242"/>
    </source>
</evidence>
<dbReference type="PROSITE" id="PS01359">
    <property type="entry name" value="ZF_PHD_1"/>
    <property type="match status" value="1"/>
</dbReference>
<gene>
    <name evidence="10" type="ORF">EZV62_002287</name>
</gene>
<protein>
    <recommendedName>
        <fullName evidence="12">PHD-type domain-containing protein</fullName>
    </recommendedName>
</protein>
<dbReference type="Proteomes" id="UP000323000">
    <property type="component" value="Chromosome 1"/>
</dbReference>
<evidence type="ECO:0000313" key="10">
    <source>
        <dbReference type="EMBL" id="TXG73708.1"/>
    </source>
</evidence>
<dbReference type="SMART" id="SM00249">
    <property type="entry name" value="PHD"/>
    <property type="match status" value="4"/>
</dbReference>
<proteinExistence type="predicted"/>
<dbReference type="InterPro" id="IPR019786">
    <property type="entry name" value="Zinc_finger_PHD-type_CS"/>
</dbReference>
<dbReference type="InterPro" id="IPR056618">
    <property type="entry name" value="Chromo_PTM"/>
</dbReference>
<dbReference type="PROSITE" id="PS50016">
    <property type="entry name" value="ZF_PHD_2"/>
    <property type="match status" value="1"/>
</dbReference>
<evidence type="ECO:0000256" key="3">
    <source>
        <dbReference type="ARBA" id="ARBA00022771"/>
    </source>
</evidence>
<keyword evidence="2" id="KW-0479">Metal-binding</keyword>
<evidence type="ECO:0000256" key="2">
    <source>
        <dbReference type="ARBA" id="ARBA00022723"/>
    </source>
</evidence>
<dbReference type="InterPro" id="IPR018501">
    <property type="entry name" value="DDT_dom"/>
</dbReference>